<dbReference type="PANTHER" id="PTHR40078:SF1">
    <property type="entry name" value="INTEGRAL MEMBRANE PROTEIN"/>
    <property type="match status" value="1"/>
</dbReference>
<dbReference type="RefSeq" id="WP_188651820.1">
    <property type="nucleotide sequence ID" value="NZ_BMIN01000004.1"/>
</dbReference>
<feature type="transmembrane region" description="Helical" evidence="1">
    <location>
        <begin position="148"/>
        <end position="168"/>
    </location>
</feature>
<feature type="transmembrane region" description="Helical" evidence="1">
    <location>
        <begin position="73"/>
        <end position="92"/>
    </location>
</feature>
<name>A0ABQ1PWL2_9BACI</name>
<feature type="transmembrane region" description="Helical" evidence="1">
    <location>
        <begin position="174"/>
        <end position="194"/>
    </location>
</feature>
<sequence length="206" mass="22799">MIIKRTRLYILGMLITHLGTALSVKSTIGAGFWSAFFVGASHSIGLTPGMWFALSQITLVFINAFLSNRQPVWLAFIPIIIESVFFDFWLTFAFNNVSLANVPLAYRIITFISALTIASFGISLYLYTNLPRSPVDQLFVTISERFRLSIGLSQSIIAATITLFAFLLGGPIGAGTAISVFLLGPFIQTWVNILSHSKHIKRIQYS</sequence>
<dbReference type="Proteomes" id="UP000642571">
    <property type="component" value="Unassembled WGS sequence"/>
</dbReference>
<protein>
    <submittedName>
        <fullName evidence="2">Membrane protein</fullName>
    </submittedName>
</protein>
<keyword evidence="1" id="KW-0812">Transmembrane</keyword>
<accession>A0ABQ1PWL2</accession>
<comment type="caution">
    <text evidence="2">The sequence shown here is derived from an EMBL/GenBank/DDBJ whole genome shotgun (WGS) entry which is preliminary data.</text>
</comment>
<keyword evidence="3" id="KW-1185">Reference proteome</keyword>
<feature type="transmembrane region" description="Helical" evidence="1">
    <location>
        <begin position="47"/>
        <end position="66"/>
    </location>
</feature>
<evidence type="ECO:0000313" key="2">
    <source>
        <dbReference type="EMBL" id="GGD05926.1"/>
    </source>
</evidence>
<organism evidence="2 3">
    <name type="scientific">Pontibacillus salipaludis</name>
    <dbReference type="NCBI Taxonomy" id="1697394"/>
    <lineage>
        <taxon>Bacteria</taxon>
        <taxon>Bacillati</taxon>
        <taxon>Bacillota</taxon>
        <taxon>Bacilli</taxon>
        <taxon>Bacillales</taxon>
        <taxon>Bacillaceae</taxon>
        <taxon>Pontibacillus</taxon>
    </lineage>
</organism>
<evidence type="ECO:0000256" key="1">
    <source>
        <dbReference type="SAM" id="Phobius"/>
    </source>
</evidence>
<keyword evidence="1" id="KW-1133">Transmembrane helix</keyword>
<feature type="transmembrane region" description="Helical" evidence="1">
    <location>
        <begin position="104"/>
        <end position="127"/>
    </location>
</feature>
<gene>
    <name evidence="2" type="ORF">GCM10011389_11820</name>
</gene>
<evidence type="ECO:0000313" key="3">
    <source>
        <dbReference type="Proteomes" id="UP000642571"/>
    </source>
</evidence>
<dbReference type="InterPro" id="IPR038750">
    <property type="entry name" value="YczE/YyaS-like"/>
</dbReference>
<dbReference type="PANTHER" id="PTHR40078">
    <property type="entry name" value="INTEGRAL MEMBRANE PROTEIN-RELATED"/>
    <property type="match status" value="1"/>
</dbReference>
<keyword evidence="1" id="KW-0472">Membrane</keyword>
<dbReference type="Pfam" id="PF19700">
    <property type="entry name" value="DUF6198"/>
    <property type="match status" value="1"/>
</dbReference>
<reference evidence="3" key="1">
    <citation type="journal article" date="2019" name="Int. J. Syst. Evol. Microbiol.">
        <title>The Global Catalogue of Microorganisms (GCM) 10K type strain sequencing project: providing services to taxonomists for standard genome sequencing and annotation.</title>
        <authorList>
            <consortium name="The Broad Institute Genomics Platform"/>
            <consortium name="The Broad Institute Genome Sequencing Center for Infectious Disease"/>
            <person name="Wu L."/>
            <person name="Ma J."/>
        </authorList>
    </citation>
    <scope>NUCLEOTIDE SEQUENCE [LARGE SCALE GENOMIC DNA]</scope>
    <source>
        <strain evidence="3">CGMCC 1.15353</strain>
    </source>
</reference>
<dbReference type="EMBL" id="BMIN01000004">
    <property type="protein sequence ID" value="GGD05926.1"/>
    <property type="molecule type" value="Genomic_DNA"/>
</dbReference>
<proteinExistence type="predicted"/>